<dbReference type="Proteomes" id="UP000242432">
    <property type="component" value="Unassembled WGS sequence"/>
</dbReference>
<dbReference type="PANTHER" id="PTHR32338:SF10">
    <property type="entry name" value="N-ACETYL-GAMMA-GLUTAMYL-PHOSPHATE REDUCTASE, CHLOROPLASTIC-RELATED"/>
    <property type="match status" value="1"/>
</dbReference>
<dbReference type="InterPro" id="IPR058924">
    <property type="entry name" value="AGPR_dimerisation_dom"/>
</dbReference>
<dbReference type="Gene3D" id="3.40.50.720">
    <property type="entry name" value="NAD(P)-binding Rossmann-like Domain"/>
    <property type="match status" value="1"/>
</dbReference>
<comment type="subcellular location">
    <subcellularLocation>
        <location evidence="7">Cytoplasm</location>
    </subcellularLocation>
</comment>
<evidence type="ECO:0000256" key="6">
    <source>
        <dbReference type="ARBA" id="ARBA00050557"/>
    </source>
</evidence>
<dbReference type="InterPro" id="IPR000534">
    <property type="entry name" value="Semialdehyde_DH_NAD-bd"/>
</dbReference>
<keyword evidence="3 7" id="KW-0028">Amino-acid biosynthesis</keyword>
<dbReference type="Gene3D" id="3.30.360.10">
    <property type="entry name" value="Dihydrodipicolinate Reductase, domain 2"/>
    <property type="match status" value="1"/>
</dbReference>
<accession>A0A1T4V877</accession>
<dbReference type="InterPro" id="IPR000706">
    <property type="entry name" value="AGPR_type-1"/>
</dbReference>
<dbReference type="STRING" id="83771.SAMN02910357_01812"/>
<dbReference type="SUPFAM" id="SSF55347">
    <property type="entry name" value="Glyceraldehyde-3-phosphate dehydrogenase-like, C-terminal domain"/>
    <property type="match status" value="1"/>
</dbReference>
<dbReference type="Pfam" id="PF22698">
    <property type="entry name" value="Semialdhyde_dhC_1"/>
    <property type="match status" value="1"/>
</dbReference>
<organism evidence="10 11">
    <name type="scientific">Succinivibrio dextrinosolvens DSM 3072</name>
    <dbReference type="NCBI Taxonomy" id="1123324"/>
    <lineage>
        <taxon>Bacteria</taxon>
        <taxon>Pseudomonadati</taxon>
        <taxon>Pseudomonadota</taxon>
        <taxon>Gammaproteobacteria</taxon>
        <taxon>Aeromonadales</taxon>
        <taxon>Succinivibrionaceae</taxon>
        <taxon>Succinivibrio</taxon>
    </lineage>
</organism>
<evidence type="ECO:0000259" key="9">
    <source>
        <dbReference type="SMART" id="SM00859"/>
    </source>
</evidence>
<dbReference type="CDD" id="cd17895">
    <property type="entry name" value="AGPR_1_N"/>
    <property type="match status" value="1"/>
</dbReference>
<keyword evidence="5 7" id="KW-0560">Oxidoreductase</keyword>
<evidence type="ECO:0000313" key="11">
    <source>
        <dbReference type="Proteomes" id="UP000242432"/>
    </source>
</evidence>
<dbReference type="EMBL" id="FUXX01000013">
    <property type="protein sequence ID" value="SKA61082.1"/>
    <property type="molecule type" value="Genomic_DNA"/>
</dbReference>
<dbReference type="GO" id="GO:0003942">
    <property type="term" value="F:N-acetyl-gamma-glutamyl-phosphate reductase activity"/>
    <property type="evidence" value="ECO:0007669"/>
    <property type="project" value="UniProtKB-UniRule"/>
</dbReference>
<evidence type="ECO:0000256" key="4">
    <source>
        <dbReference type="ARBA" id="ARBA00022857"/>
    </source>
</evidence>
<dbReference type="InterPro" id="IPR050085">
    <property type="entry name" value="AGPR"/>
</dbReference>
<dbReference type="EC" id="1.2.1.38" evidence="7"/>
<comment type="pathway">
    <text evidence="1 7">Amino-acid biosynthesis; L-arginine biosynthesis; N(2)-acetyl-L-ornithine from L-glutamate: step 3/4.</text>
</comment>
<dbReference type="AlphaFoldDB" id="A0A1T4V877"/>
<evidence type="ECO:0000313" key="10">
    <source>
        <dbReference type="EMBL" id="SKA61082.1"/>
    </source>
</evidence>
<dbReference type="GO" id="GO:0070401">
    <property type="term" value="F:NADP+ binding"/>
    <property type="evidence" value="ECO:0007669"/>
    <property type="project" value="InterPro"/>
</dbReference>
<proteinExistence type="inferred from homology"/>
<dbReference type="PANTHER" id="PTHR32338">
    <property type="entry name" value="N-ACETYL-GAMMA-GLUTAMYL-PHOSPHATE REDUCTASE, CHLOROPLASTIC-RELATED-RELATED"/>
    <property type="match status" value="1"/>
</dbReference>
<reference evidence="11" key="1">
    <citation type="submission" date="2017-02" db="EMBL/GenBank/DDBJ databases">
        <authorList>
            <person name="Varghese N."/>
            <person name="Submissions S."/>
        </authorList>
    </citation>
    <scope>NUCLEOTIDE SEQUENCE [LARGE SCALE GENOMIC DNA]</scope>
    <source>
        <strain evidence="11">DSM 3072</strain>
    </source>
</reference>
<dbReference type="CDD" id="cd23934">
    <property type="entry name" value="AGPR_1_C"/>
    <property type="match status" value="1"/>
</dbReference>
<comment type="catalytic activity">
    <reaction evidence="6 7">
        <text>N-acetyl-L-glutamate 5-semialdehyde + phosphate + NADP(+) = N-acetyl-L-glutamyl 5-phosphate + NADPH + H(+)</text>
        <dbReference type="Rhea" id="RHEA:21588"/>
        <dbReference type="ChEBI" id="CHEBI:15378"/>
        <dbReference type="ChEBI" id="CHEBI:29123"/>
        <dbReference type="ChEBI" id="CHEBI:43474"/>
        <dbReference type="ChEBI" id="CHEBI:57783"/>
        <dbReference type="ChEBI" id="CHEBI:57936"/>
        <dbReference type="ChEBI" id="CHEBI:58349"/>
        <dbReference type="EC" id="1.2.1.38"/>
    </reaction>
</comment>
<dbReference type="SUPFAM" id="SSF51735">
    <property type="entry name" value="NAD(P)-binding Rossmann-fold domains"/>
    <property type="match status" value="1"/>
</dbReference>
<dbReference type="HAMAP" id="MF_00150">
    <property type="entry name" value="ArgC_type1"/>
    <property type="match status" value="1"/>
</dbReference>
<dbReference type="Pfam" id="PF01118">
    <property type="entry name" value="Semialdhyde_dh"/>
    <property type="match status" value="1"/>
</dbReference>
<dbReference type="GO" id="GO:0005737">
    <property type="term" value="C:cytoplasm"/>
    <property type="evidence" value="ECO:0007669"/>
    <property type="project" value="UniProtKB-SubCell"/>
</dbReference>
<feature type="active site" evidence="7 8">
    <location>
        <position position="155"/>
    </location>
</feature>
<comment type="similarity">
    <text evidence="7">Belongs to the NAGSA dehydrogenase family. Type 1 subfamily.</text>
</comment>
<evidence type="ECO:0000256" key="2">
    <source>
        <dbReference type="ARBA" id="ARBA00022571"/>
    </source>
</evidence>
<dbReference type="SMART" id="SM00859">
    <property type="entry name" value="Semialdhyde_dh"/>
    <property type="match status" value="1"/>
</dbReference>
<dbReference type="RefSeq" id="WP_078928539.1">
    <property type="nucleotide sequence ID" value="NZ_FUXX01000013.1"/>
</dbReference>
<dbReference type="GO" id="GO:0051287">
    <property type="term" value="F:NAD binding"/>
    <property type="evidence" value="ECO:0007669"/>
    <property type="project" value="InterPro"/>
</dbReference>
<dbReference type="FunFam" id="3.30.360.10:FF:000014">
    <property type="entry name" value="N-acetyl-gamma-glutamyl-phosphate reductase"/>
    <property type="match status" value="1"/>
</dbReference>
<evidence type="ECO:0000256" key="7">
    <source>
        <dbReference type="HAMAP-Rule" id="MF_00150"/>
    </source>
</evidence>
<protein>
    <recommendedName>
        <fullName evidence="7">N-acetyl-gamma-glutamyl-phosphate reductase</fullName>
        <shortName evidence="7">AGPR</shortName>
        <ecNumber evidence="7">1.2.1.38</ecNumber>
    </recommendedName>
    <alternativeName>
        <fullName evidence="7">N-acetyl-glutamate semialdehyde dehydrogenase</fullName>
        <shortName evidence="7">NAGSA dehydrogenase</shortName>
    </alternativeName>
</protein>
<dbReference type="GO" id="GO:0006526">
    <property type="term" value="P:L-arginine biosynthetic process"/>
    <property type="evidence" value="ECO:0007669"/>
    <property type="project" value="UniProtKB-UniRule"/>
</dbReference>
<evidence type="ECO:0000256" key="5">
    <source>
        <dbReference type="ARBA" id="ARBA00023002"/>
    </source>
</evidence>
<feature type="domain" description="Semialdehyde dehydrogenase NAD-binding" evidence="9">
    <location>
        <begin position="3"/>
        <end position="146"/>
    </location>
</feature>
<gene>
    <name evidence="7" type="primary">argC</name>
    <name evidence="10" type="ORF">SAMN02745213_01020</name>
</gene>
<comment type="function">
    <text evidence="7">Catalyzes the NADPH-dependent reduction of N-acetyl-5-glutamyl phosphate to yield N-acetyl-L-glutamate 5-semialdehyde.</text>
</comment>
<name>A0A1T4V877_9GAMM</name>
<evidence type="ECO:0000256" key="8">
    <source>
        <dbReference type="PROSITE-ProRule" id="PRU10010"/>
    </source>
</evidence>
<evidence type="ECO:0000256" key="1">
    <source>
        <dbReference type="ARBA" id="ARBA00004862"/>
    </source>
</evidence>
<dbReference type="InterPro" id="IPR023013">
    <property type="entry name" value="AGPR_AS"/>
</dbReference>
<keyword evidence="4 7" id="KW-0521">NADP</keyword>
<sequence>MLSVAVVGASGYAGAELCRIFCAHNEVCLKHLYVSENSLDKNKKISDLYGSLKGRCDLVLEPMSDPKNLIGEVDAVFLATDHKVSHDVAPVLTAAGIAVFDLSGAFRISDLKVFAEAYGFEHKYPELLASAVYALPEFTDLNALRATKMISLPGCYPTASQLALRPLIDADLLDRNYRPSINAVSGVSGAGRKAKLTNSFCEVSLNAYGVFTHRHQPEIAEHLGCEVIFTPHLGDFKRGIHATINAKLKDNVTVEQVKKAYSVYDNKPLVRVKDGMPKLMDVQYLPYCDIGYAMKDGYIVVCSCIDNLLKGASAQAVQVFNLYYGFDELKGLFG</sequence>
<keyword evidence="11" id="KW-1185">Reference proteome</keyword>
<dbReference type="UniPathway" id="UPA00068">
    <property type="reaction ID" value="UER00108"/>
</dbReference>
<evidence type="ECO:0000256" key="3">
    <source>
        <dbReference type="ARBA" id="ARBA00022605"/>
    </source>
</evidence>
<keyword evidence="2 7" id="KW-0055">Arginine biosynthesis</keyword>
<keyword evidence="7" id="KW-0963">Cytoplasm</keyword>
<dbReference type="InterPro" id="IPR036291">
    <property type="entry name" value="NAD(P)-bd_dom_sf"/>
</dbReference>
<dbReference type="PROSITE" id="PS01224">
    <property type="entry name" value="ARGC"/>
    <property type="match status" value="1"/>
</dbReference>
<dbReference type="NCBIfam" id="TIGR01850">
    <property type="entry name" value="argC"/>
    <property type="match status" value="1"/>
</dbReference>